<name>A0ABS4S8G6_9BACI</name>
<dbReference type="PANTHER" id="PTHR30461:SF23">
    <property type="entry name" value="DNA RECOMBINASE-RELATED"/>
    <property type="match status" value="1"/>
</dbReference>
<feature type="domain" description="Resolvase/invertase-type recombinase catalytic" evidence="1">
    <location>
        <begin position="2"/>
        <end position="148"/>
    </location>
</feature>
<dbReference type="PANTHER" id="PTHR30461">
    <property type="entry name" value="DNA-INVERTASE FROM LAMBDOID PROPHAGE"/>
    <property type="match status" value="1"/>
</dbReference>
<sequence>MKCAIYIRVSTNKEEQKQSLENQKKLFMNLLTEKGWDLYDIYLDVQSGTKMTKRPELKRMIEEAKMGKFDIILAKELSRLARNGQLSYEIKNLAENCGIHILTLDGAIDTLSGNTQMFGLYAWMYEQESQRTSDRVKAALRIRAKGKFKGSVPPYGYYVQDGVLKIKNDFTPDVVRRIFNSYLSGNGFDRIARELLEEGISTPSEIAGKRNSSSIWHGSTVRNILENPHYIGNLVQQRETSISVTTEKRKSNDPSNYIISENTHDAIISKDDFQVVQQLITERKRKRPYAKKHLFTNISLCADCGKSMHFKANRKGYICGTYNKHGHTQCSSHLVRENVLIKAISEDIKQMFSELSTKSIQKNIEKKITTCVQRDQKRLAKILKEIENIKKDKTAALRMKIRGEIHDDEYRLLIEDNGNQIAKLNEEKVKLEMGLLQQKQKIDFTKLIQQIEQFVQNPILDEEMLHKLIEKIEIKEDGSPRIHYRFSDPYISSIFLRATHSIPHDW</sequence>
<accession>A0ABS4S8G6</accession>
<dbReference type="InterPro" id="IPR011109">
    <property type="entry name" value="DNA_bind_recombinase_dom"/>
</dbReference>
<proteinExistence type="predicted"/>
<dbReference type="Pfam" id="PF00239">
    <property type="entry name" value="Resolvase"/>
    <property type="match status" value="1"/>
</dbReference>
<dbReference type="RefSeq" id="WP_029265899.1">
    <property type="nucleotide sequence ID" value="NZ_JAGIKX010000014.1"/>
</dbReference>
<dbReference type="Gene3D" id="3.90.1750.20">
    <property type="entry name" value="Putative Large Serine Recombinase, Chain B, Domain 2"/>
    <property type="match status" value="1"/>
</dbReference>
<dbReference type="InterPro" id="IPR025827">
    <property type="entry name" value="Zn_ribbon_recom_dom"/>
</dbReference>
<comment type="caution">
    <text evidence="3">The sequence shown here is derived from an EMBL/GenBank/DDBJ whole genome shotgun (WGS) entry which is preliminary data.</text>
</comment>
<dbReference type="Proteomes" id="UP001519294">
    <property type="component" value="Unassembled WGS sequence"/>
</dbReference>
<evidence type="ECO:0000313" key="3">
    <source>
        <dbReference type="EMBL" id="MBP2257793.1"/>
    </source>
</evidence>
<dbReference type="CDD" id="cd00338">
    <property type="entry name" value="Ser_Recombinase"/>
    <property type="match status" value="1"/>
</dbReference>
<dbReference type="InterPro" id="IPR038109">
    <property type="entry name" value="DNA_bind_recomb_sf"/>
</dbReference>
<dbReference type="SUPFAM" id="SSF53041">
    <property type="entry name" value="Resolvase-like"/>
    <property type="match status" value="1"/>
</dbReference>
<dbReference type="PROSITE" id="PS51737">
    <property type="entry name" value="RECOMBINASE_DNA_BIND"/>
    <property type="match status" value="1"/>
</dbReference>
<dbReference type="Gene3D" id="3.40.50.1390">
    <property type="entry name" value="Resolvase, N-terminal catalytic domain"/>
    <property type="match status" value="1"/>
</dbReference>
<protein>
    <submittedName>
        <fullName evidence="3">DNA invertase Pin-like site-specific DNA recombinase/Skp family chaperone for outer membrane proteins</fullName>
    </submittedName>
</protein>
<dbReference type="PROSITE" id="PS51736">
    <property type="entry name" value="RECOMBINASES_3"/>
    <property type="match status" value="1"/>
</dbReference>
<feature type="domain" description="Recombinase" evidence="2">
    <location>
        <begin position="154"/>
        <end position="286"/>
    </location>
</feature>
<dbReference type="InterPro" id="IPR050639">
    <property type="entry name" value="SSR_resolvase"/>
</dbReference>
<evidence type="ECO:0000259" key="1">
    <source>
        <dbReference type="PROSITE" id="PS51736"/>
    </source>
</evidence>
<keyword evidence="4" id="KW-1185">Reference proteome</keyword>
<gene>
    <name evidence="3" type="ORF">J2Z81_001747</name>
</gene>
<dbReference type="InterPro" id="IPR006119">
    <property type="entry name" value="Resolv_N"/>
</dbReference>
<dbReference type="Pfam" id="PF07508">
    <property type="entry name" value="Recombinase"/>
    <property type="match status" value="1"/>
</dbReference>
<dbReference type="SMART" id="SM00857">
    <property type="entry name" value="Resolvase"/>
    <property type="match status" value="1"/>
</dbReference>
<dbReference type="EMBL" id="JAGIKX010000014">
    <property type="protein sequence ID" value="MBP2257793.1"/>
    <property type="molecule type" value="Genomic_DNA"/>
</dbReference>
<dbReference type="Pfam" id="PF13408">
    <property type="entry name" value="Zn_ribbon_recom"/>
    <property type="match status" value="1"/>
</dbReference>
<reference evidence="3 4" key="1">
    <citation type="submission" date="2021-03" db="EMBL/GenBank/DDBJ databases">
        <title>Genomic Encyclopedia of Type Strains, Phase IV (KMG-IV): sequencing the most valuable type-strain genomes for metagenomic binning, comparative biology and taxonomic classification.</title>
        <authorList>
            <person name="Goeker M."/>
        </authorList>
    </citation>
    <scope>NUCLEOTIDE SEQUENCE [LARGE SCALE GENOMIC DNA]</scope>
    <source>
        <strain evidence="3 4">DSM 25790</strain>
    </source>
</reference>
<evidence type="ECO:0000259" key="2">
    <source>
        <dbReference type="PROSITE" id="PS51737"/>
    </source>
</evidence>
<dbReference type="InterPro" id="IPR036162">
    <property type="entry name" value="Resolvase-like_N_sf"/>
</dbReference>
<evidence type="ECO:0000313" key="4">
    <source>
        <dbReference type="Proteomes" id="UP001519294"/>
    </source>
</evidence>
<organism evidence="3 4">
    <name type="scientific">Virgibacillus alimentarius</name>
    <dbReference type="NCBI Taxonomy" id="698769"/>
    <lineage>
        <taxon>Bacteria</taxon>
        <taxon>Bacillati</taxon>
        <taxon>Bacillota</taxon>
        <taxon>Bacilli</taxon>
        <taxon>Bacillales</taxon>
        <taxon>Bacillaceae</taxon>
        <taxon>Virgibacillus</taxon>
    </lineage>
</organism>